<name>A0A7K0CAH1_9ACTN</name>
<accession>A0A7K0CAH1</accession>
<proteinExistence type="predicted"/>
<keyword evidence="2" id="KW-1185">Reference proteome</keyword>
<evidence type="ECO:0008006" key="3">
    <source>
        <dbReference type="Google" id="ProtNLM"/>
    </source>
</evidence>
<dbReference type="Pfam" id="PF11338">
    <property type="entry name" value="DUF3140"/>
    <property type="match status" value="1"/>
</dbReference>
<evidence type="ECO:0000313" key="1">
    <source>
        <dbReference type="EMBL" id="MQY10451.1"/>
    </source>
</evidence>
<reference evidence="1 2" key="1">
    <citation type="submission" date="2019-10" db="EMBL/GenBank/DDBJ databases">
        <title>Streptomyces smaragdinus sp. nov. and Streptomyces fabii sp. nov., isolated from the gut of fungus growing-termite Macrotermes natalensis.</title>
        <authorList>
            <person name="Schwitalla J."/>
            <person name="Benndorf R."/>
            <person name="Martin K."/>
            <person name="De Beer W."/>
            <person name="Kaster A.-K."/>
            <person name="Vollmers J."/>
            <person name="Poulsen M."/>
            <person name="Beemelmanns C."/>
        </authorList>
    </citation>
    <scope>NUCLEOTIDE SEQUENCE [LARGE SCALE GENOMIC DNA]</scope>
    <source>
        <strain evidence="1 2">RB5</strain>
    </source>
</reference>
<dbReference type="AlphaFoldDB" id="A0A7K0CAH1"/>
<evidence type="ECO:0000313" key="2">
    <source>
        <dbReference type="Proteomes" id="UP000466345"/>
    </source>
</evidence>
<comment type="caution">
    <text evidence="1">The sequence shown here is derived from an EMBL/GenBank/DDBJ whole genome shotgun (WGS) entry which is preliminary data.</text>
</comment>
<dbReference type="InterPro" id="IPR021487">
    <property type="entry name" value="DUF3140"/>
</dbReference>
<dbReference type="Proteomes" id="UP000466345">
    <property type="component" value="Unassembled WGS sequence"/>
</dbReference>
<dbReference type="EMBL" id="WEGJ01000001">
    <property type="protein sequence ID" value="MQY10451.1"/>
    <property type="molecule type" value="Genomic_DNA"/>
</dbReference>
<dbReference type="PANTHER" id="PTHR40630">
    <property type="entry name" value="POSSIBLE DNA-BINDING PROTEIN"/>
    <property type="match status" value="1"/>
</dbReference>
<organism evidence="1 2">
    <name type="scientific">Streptomyces smaragdinus</name>
    <dbReference type="NCBI Taxonomy" id="2585196"/>
    <lineage>
        <taxon>Bacteria</taxon>
        <taxon>Bacillati</taxon>
        <taxon>Actinomycetota</taxon>
        <taxon>Actinomycetes</taxon>
        <taxon>Kitasatosporales</taxon>
        <taxon>Streptomycetaceae</taxon>
        <taxon>Streptomyces</taxon>
    </lineage>
</organism>
<gene>
    <name evidence="1" type="ORF">SRB5_05590</name>
</gene>
<protein>
    <recommendedName>
        <fullName evidence="3">DUF3140 domain-containing protein</fullName>
    </recommendedName>
</protein>
<dbReference type="RefSeq" id="WP_323376902.1">
    <property type="nucleotide sequence ID" value="NZ_WEGJ01000001.1"/>
</dbReference>
<sequence>MAHPPAGIPGFELDALWDEFHQTVNMTARELASWLLSTAAHETDGEEVSRHTGRHVLRILRKRRSELTAEDVDVMYVVVDTVTAQRRAQVPAGGREQWRSRLMCLGHDPVRQL</sequence>
<dbReference type="PANTHER" id="PTHR40630:SF1">
    <property type="entry name" value="DNA-BINDING PROTEIN"/>
    <property type="match status" value="1"/>
</dbReference>